<dbReference type="PANTHER" id="PTHR35175:SF2">
    <property type="entry name" value="DUF1289 DOMAIN-CONTAINING PROTEIN"/>
    <property type="match status" value="1"/>
</dbReference>
<protein>
    <submittedName>
        <fullName evidence="1">DUF1289 domain-containing protein</fullName>
    </submittedName>
</protein>
<accession>A0A515D752</accession>
<dbReference type="EMBL" id="CP035503">
    <property type="protein sequence ID" value="QDL36240.1"/>
    <property type="molecule type" value="Genomic_DNA"/>
</dbReference>
<reference evidence="1 2" key="1">
    <citation type="submission" date="2019-01" db="EMBL/GenBank/DDBJ databases">
        <title>Genomic insights into a novel species Rhodoferax sp.</title>
        <authorList>
            <person name="Jin L."/>
        </authorList>
    </citation>
    <scope>NUCLEOTIDE SEQUENCE [LARGE SCALE GENOMIC DNA]</scope>
    <source>
        <strain evidence="1 2">CHu59-6-5</strain>
    </source>
</reference>
<dbReference type="Pfam" id="PF06945">
    <property type="entry name" value="DUF1289"/>
    <property type="match status" value="1"/>
</dbReference>
<sequence>MNAIDPIAHRADVARAAAENVPSPCISVCRMSEAGGWCEGCFRTLDEIGRWSRMSDADKRAIWALIEQRAAAESTTTPASP</sequence>
<gene>
    <name evidence="1" type="ORF">EUB48_02200</name>
</gene>
<dbReference type="PANTHER" id="PTHR35175">
    <property type="entry name" value="DUF1289 DOMAIN-CONTAINING PROTEIN"/>
    <property type="match status" value="1"/>
</dbReference>
<dbReference type="RefSeq" id="WP_142817417.1">
    <property type="nucleotide sequence ID" value="NZ_CP035503.1"/>
</dbReference>
<dbReference type="KEGG" id="rhf:EUB48_02200"/>
<organism evidence="1 2">
    <name type="scientific">Rhodoferax sediminis</name>
    <dbReference type="NCBI Taxonomy" id="2509614"/>
    <lineage>
        <taxon>Bacteria</taxon>
        <taxon>Pseudomonadati</taxon>
        <taxon>Pseudomonadota</taxon>
        <taxon>Betaproteobacteria</taxon>
        <taxon>Burkholderiales</taxon>
        <taxon>Comamonadaceae</taxon>
        <taxon>Rhodoferax</taxon>
    </lineage>
</organism>
<dbReference type="AlphaFoldDB" id="A0A515D752"/>
<evidence type="ECO:0000313" key="1">
    <source>
        <dbReference type="EMBL" id="QDL36240.1"/>
    </source>
</evidence>
<name>A0A515D752_9BURK</name>
<keyword evidence="2" id="KW-1185">Reference proteome</keyword>
<dbReference type="InterPro" id="IPR010710">
    <property type="entry name" value="DUF1289"/>
</dbReference>
<dbReference type="Proteomes" id="UP000316798">
    <property type="component" value="Chromosome"/>
</dbReference>
<dbReference type="OrthoDB" id="8911262at2"/>
<evidence type="ECO:0000313" key="2">
    <source>
        <dbReference type="Proteomes" id="UP000316798"/>
    </source>
</evidence>
<proteinExistence type="predicted"/>